<dbReference type="Proteomes" id="UP000094974">
    <property type="component" value="Unassembled WGS sequence"/>
</dbReference>
<dbReference type="RefSeq" id="WP_068940869.1">
    <property type="nucleotide sequence ID" value="NZ_LYND01000140.1"/>
</dbReference>
<dbReference type="EMBL" id="LYND01000140">
    <property type="protein sequence ID" value="ODA08124.1"/>
    <property type="molecule type" value="Genomic_DNA"/>
</dbReference>
<evidence type="ECO:0000313" key="3">
    <source>
        <dbReference type="Proteomes" id="UP000094974"/>
    </source>
</evidence>
<proteinExistence type="predicted"/>
<evidence type="ECO:0000256" key="1">
    <source>
        <dbReference type="SAM" id="Phobius"/>
    </source>
</evidence>
<keyword evidence="1" id="KW-0472">Membrane</keyword>
<keyword evidence="3" id="KW-1185">Reference proteome</keyword>
<feature type="transmembrane region" description="Helical" evidence="1">
    <location>
        <begin position="44"/>
        <end position="67"/>
    </location>
</feature>
<sequence>MDSRISMLIKWIGMGIMFLSVIVLVIVGFVFSDVNSNFNAISGFVSFIITFIVGVLVLGFGELIGLVSDISRNTSVINTQSSEK</sequence>
<keyword evidence="1" id="KW-1133">Transmembrane helix</keyword>
<keyword evidence="1" id="KW-0812">Transmembrane</keyword>
<feature type="transmembrane region" description="Helical" evidence="1">
    <location>
        <begin position="12"/>
        <end position="32"/>
    </location>
</feature>
<name>A0ABX2ZA00_PAEPO</name>
<reference evidence="3" key="1">
    <citation type="submission" date="2016-05" db="EMBL/GenBank/DDBJ databases">
        <title>Whole genome shotgun sequencing of cultured foodborne pathogen.</title>
        <authorList>
            <person name="Zheng J."/>
            <person name="Timme R."/>
            <person name="Allard M."/>
            <person name="Strain E."/>
            <person name="Luo Y."/>
            <person name="Brown E."/>
        </authorList>
    </citation>
    <scope>NUCLEOTIDE SEQUENCE [LARGE SCALE GENOMIC DNA]</scope>
    <source>
        <strain evidence="3">CFSAN034343</strain>
    </source>
</reference>
<accession>A0ABX2ZA00</accession>
<evidence type="ECO:0008006" key="4">
    <source>
        <dbReference type="Google" id="ProtNLM"/>
    </source>
</evidence>
<gene>
    <name evidence="2" type="ORF">A7312_08835</name>
</gene>
<protein>
    <recommendedName>
        <fullName evidence="4">DUF4282 domain-containing protein</fullName>
    </recommendedName>
</protein>
<organism evidence="2 3">
    <name type="scientific">Paenibacillus polymyxa</name>
    <name type="common">Bacillus polymyxa</name>
    <dbReference type="NCBI Taxonomy" id="1406"/>
    <lineage>
        <taxon>Bacteria</taxon>
        <taxon>Bacillati</taxon>
        <taxon>Bacillota</taxon>
        <taxon>Bacilli</taxon>
        <taxon>Bacillales</taxon>
        <taxon>Paenibacillaceae</taxon>
        <taxon>Paenibacillus</taxon>
    </lineage>
</organism>
<comment type="caution">
    <text evidence="2">The sequence shown here is derived from an EMBL/GenBank/DDBJ whole genome shotgun (WGS) entry which is preliminary data.</text>
</comment>
<evidence type="ECO:0000313" key="2">
    <source>
        <dbReference type="EMBL" id="ODA08124.1"/>
    </source>
</evidence>